<accession>A0AAD4SGM9</accession>
<evidence type="ECO:0000313" key="2">
    <source>
        <dbReference type="Proteomes" id="UP001202328"/>
    </source>
</evidence>
<dbReference type="AlphaFoldDB" id="A0AAD4SGM9"/>
<dbReference type="EMBL" id="JAJJMB010010620">
    <property type="protein sequence ID" value="KAI3907356.1"/>
    <property type="molecule type" value="Genomic_DNA"/>
</dbReference>
<dbReference type="Proteomes" id="UP001202328">
    <property type="component" value="Unassembled WGS sequence"/>
</dbReference>
<protein>
    <submittedName>
        <fullName evidence="1">Uncharacterized protein</fullName>
    </submittedName>
</protein>
<gene>
    <name evidence="1" type="ORF">MKW98_010706</name>
</gene>
<organism evidence="1 2">
    <name type="scientific">Papaver atlanticum</name>
    <dbReference type="NCBI Taxonomy" id="357466"/>
    <lineage>
        <taxon>Eukaryota</taxon>
        <taxon>Viridiplantae</taxon>
        <taxon>Streptophyta</taxon>
        <taxon>Embryophyta</taxon>
        <taxon>Tracheophyta</taxon>
        <taxon>Spermatophyta</taxon>
        <taxon>Magnoliopsida</taxon>
        <taxon>Ranunculales</taxon>
        <taxon>Papaveraceae</taxon>
        <taxon>Papaveroideae</taxon>
        <taxon>Papaver</taxon>
    </lineage>
</organism>
<dbReference type="Gene3D" id="1.10.510.10">
    <property type="entry name" value="Transferase(Phosphotransferase) domain 1"/>
    <property type="match status" value="1"/>
</dbReference>
<comment type="caution">
    <text evidence="1">The sequence shown here is derived from an EMBL/GenBank/DDBJ whole genome shotgun (WGS) entry which is preliminary data.</text>
</comment>
<sequence>MAEQLDMIFKLCGSPNEVNWPGFSKFPEYNSFKPKKPVKRCLREAFRQYGRHDVELLDNIVTLDPSQVV</sequence>
<keyword evidence="2" id="KW-1185">Reference proteome</keyword>
<evidence type="ECO:0000313" key="1">
    <source>
        <dbReference type="EMBL" id="KAI3907356.1"/>
    </source>
</evidence>
<reference evidence="1" key="1">
    <citation type="submission" date="2022-04" db="EMBL/GenBank/DDBJ databases">
        <title>A functionally conserved STORR gene fusion in Papaver species that diverged 16.8 million years ago.</title>
        <authorList>
            <person name="Catania T."/>
        </authorList>
    </citation>
    <scope>NUCLEOTIDE SEQUENCE</scope>
    <source>
        <strain evidence="1">S-188037</strain>
    </source>
</reference>
<proteinExistence type="predicted"/>
<name>A0AAD4SGM9_9MAGN</name>